<feature type="domain" description="DUF6879" evidence="1">
    <location>
        <begin position="9"/>
        <end position="175"/>
    </location>
</feature>
<keyword evidence="3" id="KW-1185">Reference proteome</keyword>
<protein>
    <recommendedName>
        <fullName evidence="1">DUF6879 domain-containing protein</fullName>
    </recommendedName>
</protein>
<dbReference type="EMBL" id="CP001738">
    <property type="protein sequence ID" value="ACY96021.1"/>
    <property type="molecule type" value="Genomic_DNA"/>
</dbReference>
<dbReference type="Proteomes" id="UP000001918">
    <property type="component" value="Chromosome"/>
</dbReference>
<dbReference type="InterPro" id="IPR049244">
    <property type="entry name" value="DUF6879"/>
</dbReference>
<organism evidence="2 3">
    <name type="scientific">Thermomonospora curvata (strain ATCC 19995 / DSM 43183 / JCM 3096 / KCTC 9072 / NBRC 15933 / NCIMB 10081 / Henssen B9)</name>
    <dbReference type="NCBI Taxonomy" id="471852"/>
    <lineage>
        <taxon>Bacteria</taxon>
        <taxon>Bacillati</taxon>
        <taxon>Actinomycetota</taxon>
        <taxon>Actinomycetes</taxon>
        <taxon>Streptosporangiales</taxon>
        <taxon>Thermomonosporaceae</taxon>
        <taxon>Thermomonospora</taxon>
    </lineage>
</organism>
<dbReference type="OrthoDB" id="3821358at2"/>
<dbReference type="eggNOG" id="ENOG5033032">
    <property type="taxonomic scope" value="Bacteria"/>
</dbReference>
<gene>
    <name evidence="2" type="ordered locus">Tcur_0423</name>
</gene>
<dbReference type="RefSeq" id="WP_012850805.1">
    <property type="nucleotide sequence ID" value="NC_013510.1"/>
</dbReference>
<evidence type="ECO:0000313" key="3">
    <source>
        <dbReference type="Proteomes" id="UP000001918"/>
    </source>
</evidence>
<dbReference type="HOGENOM" id="CLU_097170_1_0_11"/>
<reference evidence="2 3" key="1">
    <citation type="journal article" date="2011" name="Stand. Genomic Sci.">
        <title>Complete genome sequence of Thermomonospora curvata type strain (B9).</title>
        <authorList>
            <person name="Chertkov O."/>
            <person name="Sikorski J."/>
            <person name="Nolan M."/>
            <person name="Lapidus A."/>
            <person name="Lucas S."/>
            <person name="Del Rio T.G."/>
            <person name="Tice H."/>
            <person name="Cheng J.F."/>
            <person name="Goodwin L."/>
            <person name="Pitluck S."/>
            <person name="Liolios K."/>
            <person name="Ivanova N."/>
            <person name="Mavromatis K."/>
            <person name="Mikhailova N."/>
            <person name="Ovchinnikova G."/>
            <person name="Pati A."/>
            <person name="Chen A."/>
            <person name="Palaniappan K."/>
            <person name="Djao O.D."/>
            <person name="Land M."/>
            <person name="Hauser L."/>
            <person name="Chang Y.J."/>
            <person name="Jeffries C.D."/>
            <person name="Brettin T."/>
            <person name="Han C."/>
            <person name="Detter J.C."/>
            <person name="Rohde M."/>
            <person name="Goker M."/>
            <person name="Woyke T."/>
            <person name="Bristow J."/>
            <person name="Eisen J.A."/>
            <person name="Markowitz V."/>
            <person name="Hugenholtz P."/>
            <person name="Klenk H.P."/>
            <person name="Kyrpides N.C."/>
        </authorList>
    </citation>
    <scope>NUCLEOTIDE SEQUENCE [LARGE SCALE GENOMIC DNA]</scope>
    <source>
        <strain evidence="3">ATCC 19995 / DSM 43183 / JCM 3096 / KCTC 9072 / NBRC 15933 / NCIMB 10081 / Henssen B9</strain>
    </source>
</reference>
<dbReference type="STRING" id="471852.Tcur_0423"/>
<dbReference type="AlphaFoldDB" id="D1A2K1"/>
<dbReference type="Pfam" id="PF21806">
    <property type="entry name" value="DUF6879"/>
    <property type="match status" value="1"/>
</dbReference>
<name>D1A2K1_THECD</name>
<evidence type="ECO:0000259" key="1">
    <source>
        <dbReference type="Pfam" id="PF21806"/>
    </source>
</evidence>
<accession>D1A2K1</accession>
<evidence type="ECO:0000313" key="2">
    <source>
        <dbReference type="EMBL" id="ACY96021.1"/>
    </source>
</evidence>
<dbReference type="KEGG" id="tcu:Tcur_0423"/>
<proteinExistence type="predicted"/>
<sequence length="181" mass="20613">MAHLLSGGELDGLFDAFERSAFRLETRDRYNVPSERESLRRFLAGDPDEDYARGRPWYDRTRRAAAEGRPFTRVRVVTVPLGDYSRYALWCARDNIRAGEDIRYLERSQAARLGLPVEPPHDAWLLDDATVVILHFDADDAFAGAEVTDDPATVARHRAWRQVAWEHALTREAFLRSLGGA</sequence>